<comment type="caution">
    <text evidence="1">The sequence shown here is derived from an EMBL/GenBank/DDBJ whole genome shotgun (WGS) entry which is preliminary data.</text>
</comment>
<organism evidence="1 2">
    <name type="scientific">Shouchella xiaoxiensis</name>
    <dbReference type="NCBI Taxonomy" id="766895"/>
    <lineage>
        <taxon>Bacteria</taxon>
        <taxon>Bacillati</taxon>
        <taxon>Bacillota</taxon>
        <taxon>Bacilli</taxon>
        <taxon>Bacillales</taxon>
        <taxon>Bacillaceae</taxon>
        <taxon>Shouchella</taxon>
    </lineage>
</organism>
<protein>
    <submittedName>
        <fullName evidence="1">Uncharacterized protein</fullName>
    </submittedName>
</protein>
<dbReference type="Proteomes" id="UP001179280">
    <property type="component" value="Unassembled WGS sequence"/>
</dbReference>
<reference evidence="1" key="1">
    <citation type="submission" date="2021-01" db="EMBL/GenBank/DDBJ databases">
        <title>Genomic Encyclopedia of Type Strains, Phase IV (KMG-IV): sequencing the most valuable type-strain genomes for metagenomic binning, comparative biology and taxonomic classification.</title>
        <authorList>
            <person name="Goeker M."/>
        </authorList>
    </citation>
    <scope>NUCLEOTIDE SEQUENCE</scope>
    <source>
        <strain evidence="1">DSM 21943</strain>
    </source>
</reference>
<evidence type="ECO:0000313" key="2">
    <source>
        <dbReference type="Proteomes" id="UP001179280"/>
    </source>
</evidence>
<accession>A0ABS2SXI8</accession>
<dbReference type="RefSeq" id="WP_035420893.1">
    <property type="nucleotide sequence ID" value="NZ_JAFBCV010000012.1"/>
</dbReference>
<dbReference type="EMBL" id="JAFBCV010000012">
    <property type="protein sequence ID" value="MBM7840194.1"/>
    <property type="molecule type" value="Genomic_DNA"/>
</dbReference>
<proteinExistence type="predicted"/>
<name>A0ABS2SXI8_9BACI</name>
<gene>
    <name evidence="1" type="ORF">JOC54_003474</name>
</gene>
<evidence type="ECO:0000313" key="1">
    <source>
        <dbReference type="EMBL" id="MBM7840194.1"/>
    </source>
</evidence>
<sequence length="59" mass="6558">MKQNGLAAWFQQNKSNVSLLCREDESIDEIMAFTLKQTAFPAAFEASSAKEADMQAETD</sequence>
<keyword evidence="2" id="KW-1185">Reference proteome</keyword>